<comment type="pathway">
    <text evidence="2">Carotenoid biosynthesis.</text>
</comment>
<organism evidence="9 10">
    <name type="scientific">Luteimicrobium album</name>
    <dbReference type="NCBI Taxonomy" id="1054550"/>
    <lineage>
        <taxon>Bacteria</taxon>
        <taxon>Bacillati</taxon>
        <taxon>Actinomycetota</taxon>
        <taxon>Actinomycetes</taxon>
        <taxon>Micrococcales</taxon>
        <taxon>Luteimicrobium</taxon>
    </lineage>
</organism>
<evidence type="ECO:0000256" key="8">
    <source>
        <dbReference type="SAM" id="Phobius"/>
    </source>
</evidence>
<name>A0ABQ6I3B7_9MICO</name>
<sequence length="120" mass="13009">MRAAYLLALTLSLAGLGVLDARFRLVLARDLRRGAATVGVGLVAFLAWDLAGIGLGIFRRGDGRWSSGVELLPHLPVEEPVFLLLLCYVTLELTEGARRLVRAASVRRAGRATSGRDVRR</sequence>
<reference evidence="10" key="1">
    <citation type="journal article" date="2019" name="Int. J. Syst. Evol. Microbiol.">
        <title>The Global Catalogue of Microorganisms (GCM) 10K type strain sequencing project: providing services to taxonomists for standard genome sequencing and annotation.</title>
        <authorList>
            <consortium name="The Broad Institute Genomics Platform"/>
            <consortium name="The Broad Institute Genome Sequencing Center for Infectious Disease"/>
            <person name="Wu L."/>
            <person name="Ma J."/>
        </authorList>
    </citation>
    <scope>NUCLEOTIDE SEQUENCE [LARGE SCALE GENOMIC DNA]</scope>
    <source>
        <strain evidence="10">NBRC 106348</strain>
    </source>
</reference>
<evidence type="ECO:0000256" key="5">
    <source>
        <dbReference type="ARBA" id="ARBA00022989"/>
    </source>
</evidence>
<evidence type="ECO:0000313" key="10">
    <source>
        <dbReference type="Proteomes" id="UP001157091"/>
    </source>
</evidence>
<keyword evidence="3 8" id="KW-0812">Transmembrane</keyword>
<keyword evidence="10" id="KW-1185">Reference proteome</keyword>
<evidence type="ECO:0008006" key="11">
    <source>
        <dbReference type="Google" id="ProtNLM"/>
    </source>
</evidence>
<keyword evidence="4" id="KW-0125">Carotenoid biosynthesis</keyword>
<dbReference type="NCBIfam" id="TIGR03462">
    <property type="entry name" value="CarR_dom_SF"/>
    <property type="match status" value="1"/>
</dbReference>
<proteinExistence type="predicted"/>
<dbReference type="Proteomes" id="UP001157091">
    <property type="component" value="Unassembled WGS sequence"/>
</dbReference>
<feature type="transmembrane region" description="Helical" evidence="8">
    <location>
        <begin position="38"/>
        <end position="58"/>
    </location>
</feature>
<comment type="caution">
    <text evidence="9">The sequence shown here is derived from an EMBL/GenBank/DDBJ whole genome shotgun (WGS) entry which is preliminary data.</text>
</comment>
<protein>
    <recommendedName>
        <fullName evidence="11">Lycopene cyclase domain-containing protein</fullName>
    </recommendedName>
</protein>
<evidence type="ECO:0000256" key="7">
    <source>
        <dbReference type="ARBA" id="ARBA00023235"/>
    </source>
</evidence>
<evidence type="ECO:0000256" key="6">
    <source>
        <dbReference type="ARBA" id="ARBA00023136"/>
    </source>
</evidence>
<evidence type="ECO:0000256" key="1">
    <source>
        <dbReference type="ARBA" id="ARBA00004141"/>
    </source>
</evidence>
<comment type="subcellular location">
    <subcellularLocation>
        <location evidence="1">Membrane</location>
        <topology evidence="1">Multi-pass membrane protein</topology>
    </subcellularLocation>
</comment>
<accession>A0ABQ6I3B7</accession>
<evidence type="ECO:0000256" key="3">
    <source>
        <dbReference type="ARBA" id="ARBA00022692"/>
    </source>
</evidence>
<dbReference type="RefSeq" id="WP_284293668.1">
    <property type="nucleotide sequence ID" value="NZ_BSUK01000001.1"/>
</dbReference>
<dbReference type="InterPro" id="IPR017825">
    <property type="entry name" value="Lycopene_cyclase_dom"/>
</dbReference>
<keyword evidence="5 8" id="KW-1133">Transmembrane helix</keyword>
<gene>
    <name evidence="9" type="ORF">GCM10025864_27540</name>
</gene>
<evidence type="ECO:0000313" key="9">
    <source>
        <dbReference type="EMBL" id="GMA24995.1"/>
    </source>
</evidence>
<evidence type="ECO:0000256" key="2">
    <source>
        <dbReference type="ARBA" id="ARBA00004829"/>
    </source>
</evidence>
<keyword evidence="7" id="KW-0413">Isomerase</keyword>
<dbReference type="EMBL" id="BSUK01000001">
    <property type="protein sequence ID" value="GMA24995.1"/>
    <property type="molecule type" value="Genomic_DNA"/>
</dbReference>
<keyword evidence="6 8" id="KW-0472">Membrane</keyword>
<evidence type="ECO:0000256" key="4">
    <source>
        <dbReference type="ARBA" id="ARBA00022746"/>
    </source>
</evidence>